<dbReference type="PANTHER" id="PTHR20842:SF0">
    <property type="entry name" value="ALPHA-ASPARTYL DIPEPTIDASE"/>
    <property type="match status" value="1"/>
</dbReference>
<keyword evidence="4" id="KW-0720">Serine protease</keyword>
<dbReference type="EMBL" id="LBPO01000001">
    <property type="protein sequence ID" value="KKP59609.1"/>
    <property type="molecule type" value="Genomic_DNA"/>
</dbReference>
<dbReference type="GO" id="GO:0008236">
    <property type="term" value="F:serine-type peptidase activity"/>
    <property type="evidence" value="ECO:0007669"/>
    <property type="project" value="UniProtKB-KW"/>
</dbReference>
<keyword evidence="2" id="KW-0645">Protease</keyword>
<dbReference type="GO" id="GO:0006508">
    <property type="term" value="P:proteolysis"/>
    <property type="evidence" value="ECO:0007669"/>
    <property type="project" value="UniProtKB-KW"/>
</dbReference>
<reference evidence="5 6" key="1">
    <citation type="journal article" date="2015" name="Nature">
        <title>rRNA introns, odd ribosomes, and small enigmatic genomes across a large radiation of phyla.</title>
        <authorList>
            <person name="Brown C.T."/>
            <person name="Hug L.A."/>
            <person name="Thomas B.C."/>
            <person name="Sharon I."/>
            <person name="Castelle C.J."/>
            <person name="Singh A."/>
            <person name="Wilkins M.J."/>
            <person name="Williams K.H."/>
            <person name="Banfield J.F."/>
        </authorList>
    </citation>
    <scope>NUCLEOTIDE SEQUENCE [LARGE SCALE GENOMIC DNA]</scope>
</reference>
<evidence type="ECO:0000313" key="6">
    <source>
        <dbReference type="Proteomes" id="UP000034927"/>
    </source>
</evidence>
<gene>
    <name evidence="5" type="ORF">UR53_C0001G0109</name>
</gene>
<proteinExistence type="inferred from homology"/>
<comment type="similarity">
    <text evidence="1">Belongs to the peptidase S51 family.</text>
</comment>
<accession>A0A0G0ARU1</accession>
<protein>
    <submittedName>
        <fullName evidence="5">Peptidase S51, dipeptidase E</fullName>
    </submittedName>
</protein>
<evidence type="ECO:0000256" key="4">
    <source>
        <dbReference type="ARBA" id="ARBA00022825"/>
    </source>
</evidence>
<dbReference type="CDD" id="cd03129">
    <property type="entry name" value="GAT1_Peptidase_E_like"/>
    <property type="match status" value="1"/>
</dbReference>
<dbReference type="Pfam" id="PF03575">
    <property type="entry name" value="Peptidase_S51"/>
    <property type="match status" value="1"/>
</dbReference>
<dbReference type="InterPro" id="IPR029062">
    <property type="entry name" value="Class_I_gatase-like"/>
</dbReference>
<evidence type="ECO:0000256" key="1">
    <source>
        <dbReference type="ARBA" id="ARBA00006534"/>
    </source>
</evidence>
<dbReference type="AlphaFoldDB" id="A0A0G0ARU1"/>
<dbReference type="SUPFAM" id="SSF52317">
    <property type="entry name" value="Class I glutamine amidotransferase-like"/>
    <property type="match status" value="1"/>
</dbReference>
<dbReference type="InterPro" id="IPR005320">
    <property type="entry name" value="Peptidase_S51"/>
</dbReference>
<evidence type="ECO:0000313" key="5">
    <source>
        <dbReference type="EMBL" id="KKP59609.1"/>
    </source>
</evidence>
<dbReference type="Gene3D" id="3.40.50.880">
    <property type="match status" value="1"/>
</dbReference>
<sequence>MKLLLTSAGWEKNPAIGKEFLKLVGKKSSEIRIFFVITPIKYPKRNKYIKRLFKDLKVVNISEKNITFFKLDRQITKDNLKNIDVIFVFGGNTFDYLDRIKKTGLDKLIKSFVKKGGVYLGLSAGSYVAAPTIKAATWKNVDENLIELKNLKGLNLVPFLVTAHLDDKSLPIVKEEAKKTKYKIISLTDEQAVLVNGKTTKIIGKGKKNIFN</sequence>
<organism evidence="5 6">
    <name type="scientific">Candidatus Magasanikbacteria bacterium GW2011_GWC2_34_16</name>
    <dbReference type="NCBI Taxonomy" id="1619045"/>
    <lineage>
        <taxon>Bacteria</taxon>
        <taxon>Candidatus Magasanikiibacteriota</taxon>
    </lineage>
</organism>
<evidence type="ECO:0000256" key="3">
    <source>
        <dbReference type="ARBA" id="ARBA00022801"/>
    </source>
</evidence>
<comment type="caution">
    <text evidence="5">The sequence shown here is derived from an EMBL/GenBank/DDBJ whole genome shotgun (WGS) entry which is preliminary data.</text>
</comment>
<dbReference type="Proteomes" id="UP000034927">
    <property type="component" value="Unassembled WGS sequence"/>
</dbReference>
<keyword evidence="3" id="KW-0378">Hydrolase</keyword>
<name>A0A0G0ARU1_9BACT</name>
<evidence type="ECO:0000256" key="2">
    <source>
        <dbReference type="ARBA" id="ARBA00022670"/>
    </source>
</evidence>
<dbReference type="PANTHER" id="PTHR20842">
    <property type="entry name" value="PROTEASE S51 ALPHA-ASPARTYL DIPEPTIDASE"/>
    <property type="match status" value="1"/>
</dbReference>